<dbReference type="PANTHER" id="PTHR13847">
    <property type="entry name" value="SARCOSINE DEHYDROGENASE-RELATED"/>
    <property type="match status" value="1"/>
</dbReference>
<dbReference type="InterPro" id="IPR006076">
    <property type="entry name" value="FAD-dep_OxRdtase"/>
</dbReference>
<name>A0ABT2NQM9_9RHOB</name>
<keyword evidence="1" id="KW-0560">Oxidoreductase</keyword>
<protein>
    <submittedName>
        <fullName evidence="4">FAD-dependent oxidoreductase</fullName>
    </submittedName>
</protein>
<gene>
    <name evidence="4" type="ORF">N5I32_17110</name>
</gene>
<dbReference type="EMBL" id="JAOCQF010000003">
    <property type="protein sequence ID" value="MCT8331241.1"/>
    <property type="molecule type" value="Genomic_DNA"/>
</dbReference>
<organism evidence="4 5">
    <name type="scientific">Albidovulum sediminis</name>
    <dbReference type="NCBI Taxonomy" id="3066345"/>
    <lineage>
        <taxon>Bacteria</taxon>
        <taxon>Pseudomonadati</taxon>
        <taxon>Pseudomonadota</taxon>
        <taxon>Alphaproteobacteria</taxon>
        <taxon>Rhodobacterales</taxon>
        <taxon>Paracoccaceae</taxon>
        <taxon>Albidovulum</taxon>
    </lineage>
</organism>
<dbReference type="Gene3D" id="3.50.50.60">
    <property type="entry name" value="FAD/NAD(P)-binding domain"/>
    <property type="match status" value="2"/>
</dbReference>
<evidence type="ECO:0000256" key="1">
    <source>
        <dbReference type="ARBA" id="ARBA00023002"/>
    </source>
</evidence>
<accession>A0ABT2NQM9</accession>
<evidence type="ECO:0000313" key="4">
    <source>
        <dbReference type="EMBL" id="MCT8331241.1"/>
    </source>
</evidence>
<dbReference type="Gene3D" id="3.30.9.10">
    <property type="entry name" value="D-Amino Acid Oxidase, subunit A, domain 2"/>
    <property type="match status" value="1"/>
</dbReference>
<feature type="region of interest" description="Disordered" evidence="2">
    <location>
        <begin position="349"/>
        <end position="403"/>
    </location>
</feature>
<feature type="region of interest" description="Disordered" evidence="2">
    <location>
        <begin position="283"/>
        <end position="328"/>
    </location>
</feature>
<proteinExistence type="predicted"/>
<evidence type="ECO:0000256" key="2">
    <source>
        <dbReference type="SAM" id="MobiDB-lite"/>
    </source>
</evidence>
<dbReference type="Pfam" id="PF01266">
    <property type="entry name" value="DAO"/>
    <property type="match status" value="1"/>
</dbReference>
<feature type="compositionally biased region" description="Basic and acidic residues" evidence="2">
    <location>
        <begin position="365"/>
        <end position="388"/>
    </location>
</feature>
<sequence length="403" mass="43673">MTTVVIGAGIIGTAIAHELGRRGRPVVLIDRDAPGMGASFGNAASIAVTEFMPASRPAIWRQIPGWLLDPEGPVRIRPAHMPRLIPWFLRFIAASRPARVRELEAAGAALCTRALDDTLALLRDTGLEGEITEQGCLSIYADEAEFRGDREHLDLLERFGLPHEVLDRQAIRALEPEIAEGICTAVLLPQNRSIRDPHRLVSALAERFAGLGGKILRGEVATFTRSDAIREVVLTDGRRIAADAVLISAGAHSAGDRARLSHADHVARDSPAPLAHLAGARLHGHADGERHPGRRNGGDGGPRRGAGLSSVEDHGQGCANRPSQPQVRRLHRMDGPQAGLARHCTHHLCLGPDPGRFLRNRPRSSRADLRRDDGAPDRGPRDRGETADRPVSLSYQPVLRRNE</sequence>
<evidence type="ECO:0000259" key="3">
    <source>
        <dbReference type="Pfam" id="PF01266"/>
    </source>
</evidence>
<dbReference type="InterPro" id="IPR036188">
    <property type="entry name" value="FAD/NAD-bd_sf"/>
</dbReference>
<dbReference type="PANTHER" id="PTHR13847:SF289">
    <property type="entry name" value="GLYCINE OXIDASE"/>
    <property type="match status" value="1"/>
</dbReference>
<feature type="domain" description="FAD dependent oxidoreductase" evidence="3">
    <location>
        <begin position="4"/>
        <end position="257"/>
    </location>
</feature>
<dbReference type="SUPFAM" id="SSF51905">
    <property type="entry name" value="FAD/NAD(P)-binding domain"/>
    <property type="match status" value="1"/>
</dbReference>
<evidence type="ECO:0000313" key="5">
    <source>
        <dbReference type="Proteomes" id="UP001205601"/>
    </source>
</evidence>
<dbReference type="Proteomes" id="UP001205601">
    <property type="component" value="Unassembled WGS sequence"/>
</dbReference>
<comment type="caution">
    <text evidence="4">The sequence shown here is derived from an EMBL/GenBank/DDBJ whole genome shotgun (WGS) entry which is preliminary data.</text>
</comment>
<reference evidence="5" key="1">
    <citation type="submission" date="2023-07" db="EMBL/GenBank/DDBJ databases">
        <title>Defluviimonas sediminis sp. nov., isolated from mangrove sediment.</title>
        <authorList>
            <person name="Liu L."/>
            <person name="Li J."/>
            <person name="Huang Y."/>
            <person name="Pan J."/>
            <person name="Li M."/>
        </authorList>
    </citation>
    <scope>NUCLEOTIDE SEQUENCE [LARGE SCALE GENOMIC DNA]</scope>
    <source>
        <strain evidence="5">FT324</strain>
    </source>
</reference>
<keyword evidence="5" id="KW-1185">Reference proteome</keyword>